<name>A0A4Y5JV96_9CAUD</name>
<keyword evidence="1" id="KW-0472">Membrane</keyword>
<accession>A0A4Y5JV96</accession>
<keyword evidence="1" id="KW-1133">Transmembrane helix</keyword>
<evidence type="ECO:0000313" key="3">
    <source>
        <dbReference type="Proteomes" id="UP000316733"/>
    </source>
</evidence>
<keyword evidence="3" id="KW-1185">Reference proteome</keyword>
<proteinExistence type="predicted"/>
<gene>
    <name evidence="2" type="ORF">EST35_0432</name>
</gene>
<organism evidence="2 3">
    <name type="scientific">Pseudomonas phage vB_PaeM_PA5oct</name>
    <dbReference type="NCBI Taxonomy" id="2163605"/>
    <lineage>
        <taxon>Viruses</taxon>
        <taxon>Duplodnaviria</taxon>
        <taxon>Heunggongvirae</taxon>
        <taxon>Uroviricota</taxon>
        <taxon>Caudoviricetes</taxon>
        <taxon>Arenbergviridae</taxon>
        <taxon>Wroclawvirus</taxon>
        <taxon>Wroclawvirus PA5oct</taxon>
    </lineage>
</organism>
<evidence type="ECO:0000313" key="2">
    <source>
        <dbReference type="EMBL" id="QCG76300.1"/>
    </source>
</evidence>
<evidence type="ECO:0000256" key="1">
    <source>
        <dbReference type="SAM" id="Phobius"/>
    </source>
</evidence>
<protein>
    <submittedName>
        <fullName evidence="2">Uncharacterized protein</fullName>
    </submittedName>
</protein>
<feature type="transmembrane region" description="Helical" evidence="1">
    <location>
        <begin position="51"/>
        <end position="73"/>
    </location>
</feature>
<keyword evidence="1" id="KW-0812">Transmembrane</keyword>
<sequence>MRYFARLHYAIRKFAITCKRMYNANTASNTVHKNMYSILALQRISLNHKCIYVWSNIVFLTVTIDTLITYHIYRKSLRTGLESCNFSYVHELV</sequence>
<reference evidence="3" key="1">
    <citation type="journal article" date="2020" name="bioRxiv">
        <title>Integrative omics analysis of Pseudomonas aeruginosa virus PA5oct highlights the molecular complexity of jumbo phages.</title>
        <authorList>
            <person name="Lood C."/>
            <person name="Danis-Wlodarczyk K."/>
            <person name="Blasdel B.G."/>
            <person name="Jang H.B."/>
            <person name="Vandenheuvel D."/>
            <person name="Briers Y."/>
            <person name="Noben J.-P."/>
            <person name="van Noort V."/>
            <person name="Drulis-Kawa Z."/>
            <person name="Lavigne R."/>
        </authorList>
    </citation>
    <scope>NUCLEOTIDE SEQUENCE [LARGE SCALE GENOMIC DNA]</scope>
</reference>
<dbReference type="Proteomes" id="UP000316733">
    <property type="component" value="Segment"/>
</dbReference>
<dbReference type="EMBL" id="MK797984">
    <property type="protein sequence ID" value="QCG76300.1"/>
    <property type="molecule type" value="Genomic_DNA"/>
</dbReference>